<name>A0A378MG60_LISGR</name>
<protein>
    <submittedName>
        <fullName evidence="2">Domain of uncharacterized function (DUF955)</fullName>
    </submittedName>
</protein>
<accession>A0A378MG60</accession>
<sequence length="154" mass="18133">MYEKFVARYGKEITIREERLPTKLSGLFLDNVIYINSLLSEQEKTSTLIEEVMHAKYTVGNITEQTDISHRKQEIFARKRSYEFLIPLDDIIACYYAGFHEYFEVAEHLGVTEEFLKKTVDHYKNKFGTKCSHRDYSITFGNTIRVQQNKACKK</sequence>
<dbReference type="InterPro" id="IPR010359">
    <property type="entry name" value="IrrE_HExxH"/>
</dbReference>
<dbReference type="Pfam" id="PF06114">
    <property type="entry name" value="Peptidase_M78"/>
    <property type="match status" value="1"/>
</dbReference>
<proteinExistence type="predicted"/>
<dbReference type="EMBL" id="UGPG01000001">
    <property type="protein sequence ID" value="STY44764.1"/>
    <property type="molecule type" value="Genomic_DNA"/>
</dbReference>
<dbReference type="AlphaFoldDB" id="A0A378MG60"/>
<dbReference type="RefSeq" id="WP_115346063.1">
    <property type="nucleotide sequence ID" value="NZ_UGPG01000001.1"/>
</dbReference>
<dbReference type="Proteomes" id="UP000254879">
    <property type="component" value="Unassembled WGS sequence"/>
</dbReference>
<reference evidence="2 3" key="1">
    <citation type="submission" date="2018-06" db="EMBL/GenBank/DDBJ databases">
        <authorList>
            <consortium name="Pathogen Informatics"/>
            <person name="Doyle S."/>
        </authorList>
    </citation>
    <scope>NUCLEOTIDE SEQUENCE [LARGE SCALE GENOMIC DNA]</scope>
    <source>
        <strain evidence="3">NCTC 10815</strain>
    </source>
</reference>
<organism evidence="2 3">
    <name type="scientific">Listeria grayi</name>
    <name type="common">Listeria murrayi</name>
    <dbReference type="NCBI Taxonomy" id="1641"/>
    <lineage>
        <taxon>Bacteria</taxon>
        <taxon>Bacillati</taxon>
        <taxon>Bacillota</taxon>
        <taxon>Bacilli</taxon>
        <taxon>Bacillales</taxon>
        <taxon>Listeriaceae</taxon>
        <taxon>Listeria</taxon>
    </lineage>
</organism>
<evidence type="ECO:0000259" key="1">
    <source>
        <dbReference type="Pfam" id="PF06114"/>
    </source>
</evidence>
<feature type="domain" description="IrrE N-terminal-like" evidence="1">
    <location>
        <begin position="13"/>
        <end position="119"/>
    </location>
</feature>
<evidence type="ECO:0000313" key="3">
    <source>
        <dbReference type="Proteomes" id="UP000254879"/>
    </source>
</evidence>
<gene>
    <name evidence="2" type="ORF">NCTC10815_02118</name>
</gene>
<evidence type="ECO:0000313" key="2">
    <source>
        <dbReference type="EMBL" id="STY44764.1"/>
    </source>
</evidence>